<evidence type="ECO:0000313" key="1">
    <source>
        <dbReference type="EMBL" id="VYU48068.1"/>
    </source>
</evidence>
<dbReference type="EMBL" id="CACRTO010000030">
    <property type="protein sequence ID" value="VYU48068.1"/>
    <property type="molecule type" value="Genomic_DNA"/>
</dbReference>
<gene>
    <name evidence="1" type="ORF">CTLFYP3_02594</name>
</gene>
<name>A0A6N3F7L3_9CLOT</name>
<reference evidence="1" key="1">
    <citation type="submission" date="2019-11" db="EMBL/GenBank/DDBJ databases">
        <authorList>
            <person name="Feng L."/>
        </authorList>
    </citation>
    <scope>NUCLEOTIDE SEQUENCE</scope>
    <source>
        <strain evidence="1">CTertiumLFYP3</strain>
    </source>
</reference>
<organism evidence="1">
    <name type="scientific">Clostridium tertium</name>
    <dbReference type="NCBI Taxonomy" id="1559"/>
    <lineage>
        <taxon>Bacteria</taxon>
        <taxon>Bacillati</taxon>
        <taxon>Bacillota</taxon>
        <taxon>Clostridia</taxon>
        <taxon>Eubacteriales</taxon>
        <taxon>Clostridiaceae</taxon>
        <taxon>Clostridium</taxon>
    </lineage>
</organism>
<accession>A0A6N3F7L3</accession>
<dbReference type="RefSeq" id="WP_168354987.1">
    <property type="nucleotide sequence ID" value="NZ_CACRTO010000030.1"/>
</dbReference>
<dbReference type="AlphaFoldDB" id="A0A6N3F7L3"/>
<sequence>MSSQEKDTKKPQEVIAPKKVKYQCLHTSEPRECTCIRSKGLVLKKIN</sequence>
<proteinExistence type="predicted"/>
<protein>
    <submittedName>
        <fullName evidence="1">Uncharacterized protein</fullName>
    </submittedName>
</protein>